<dbReference type="InterPro" id="IPR036388">
    <property type="entry name" value="WH-like_DNA-bd_sf"/>
</dbReference>
<dbReference type="PIRSF" id="PIRSF019345">
    <property type="entry name" value="ScpB"/>
    <property type="match status" value="1"/>
</dbReference>
<dbReference type="OrthoDB" id="9806226at2"/>
<proteinExistence type="predicted"/>
<dbReference type="PANTHER" id="PTHR34298">
    <property type="entry name" value="SEGREGATION AND CONDENSATION PROTEIN B"/>
    <property type="match status" value="1"/>
</dbReference>
<feature type="compositionally biased region" description="Basic and acidic residues" evidence="5">
    <location>
        <begin position="235"/>
        <end position="245"/>
    </location>
</feature>
<dbReference type="Pfam" id="PF04079">
    <property type="entry name" value="SMC_ScpB"/>
    <property type="match status" value="1"/>
</dbReference>
<comment type="caution">
    <text evidence="6">The sequence shown here is derived from an EMBL/GenBank/DDBJ whole genome shotgun (WGS) entry which is preliminary data.</text>
</comment>
<feature type="region of interest" description="Disordered" evidence="5">
    <location>
        <begin position="186"/>
        <end position="245"/>
    </location>
</feature>
<keyword evidence="1" id="KW-0963">Cytoplasm</keyword>
<accession>A0A7Z0VHN3</accession>
<dbReference type="RefSeq" id="WP_069128322.1">
    <property type="nucleotide sequence ID" value="NZ_MARB01000036.1"/>
</dbReference>
<name>A0A7Z0VHN3_9GAMM</name>
<dbReference type="PANTHER" id="PTHR34298:SF2">
    <property type="entry name" value="SEGREGATION AND CONDENSATION PROTEIN B"/>
    <property type="match status" value="1"/>
</dbReference>
<keyword evidence="4" id="KW-0131">Cell cycle</keyword>
<dbReference type="GO" id="GO:0051301">
    <property type="term" value="P:cell division"/>
    <property type="evidence" value="ECO:0007669"/>
    <property type="project" value="UniProtKB-KW"/>
</dbReference>
<evidence type="ECO:0000256" key="3">
    <source>
        <dbReference type="ARBA" id="ARBA00022829"/>
    </source>
</evidence>
<evidence type="ECO:0000313" key="6">
    <source>
        <dbReference type="EMBL" id="ODJ85772.1"/>
    </source>
</evidence>
<organism evidence="6 7">
    <name type="scientific">Candidatus Thiodiazotropha endolucinida</name>
    <dbReference type="NCBI Taxonomy" id="1655433"/>
    <lineage>
        <taxon>Bacteria</taxon>
        <taxon>Pseudomonadati</taxon>
        <taxon>Pseudomonadota</taxon>
        <taxon>Gammaproteobacteria</taxon>
        <taxon>Chromatiales</taxon>
        <taxon>Sedimenticolaceae</taxon>
        <taxon>Candidatus Thiodiazotropha</taxon>
    </lineage>
</organism>
<protein>
    <recommendedName>
        <fullName evidence="8">SMC-Scp complex subunit ScpB</fullName>
    </recommendedName>
</protein>
<evidence type="ECO:0000313" key="7">
    <source>
        <dbReference type="Proteomes" id="UP000094769"/>
    </source>
</evidence>
<dbReference type="InterPro" id="IPR005234">
    <property type="entry name" value="ScpB_csome_segregation"/>
</dbReference>
<gene>
    <name evidence="6" type="ORF">CODIS_40090</name>
</gene>
<evidence type="ECO:0000256" key="4">
    <source>
        <dbReference type="ARBA" id="ARBA00023306"/>
    </source>
</evidence>
<keyword evidence="7" id="KW-1185">Reference proteome</keyword>
<dbReference type="InterPro" id="IPR036390">
    <property type="entry name" value="WH_DNA-bd_sf"/>
</dbReference>
<evidence type="ECO:0000256" key="2">
    <source>
        <dbReference type="ARBA" id="ARBA00022618"/>
    </source>
</evidence>
<keyword evidence="2" id="KW-0132">Cell division</keyword>
<evidence type="ECO:0008006" key="8">
    <source>
        <dbReference type="Google" id="ProtNLM"/>
    </source>
</evidence>
<keyword evidence="3" id="KW-0159">Chromosome partition</keyword>
<dbReference type="Proteomes" id="UP000094769">
    <property type="component" value="Unassembled WGS sequence"/>
</dbReference>
<reference evidence="6 7" key="1">
    <citation type="submission" date="2016-06" db="EMBL/GenBank/DDBJ databases">
        <title>Genome sequence of endosymbiont of Candidatus Endolucinida thiodiazotropha.</title>
        <authorList>
            <person name="Poehlein A."/>
            <person name="Koenig S."/>
            <person name="Heiden S.E."/>
            <person name="Thuermer A."/>
            <person name="Voget S."/>
            <person name="Daniel R."/>
            <person name="Markert S."/>
            <person name="Gros O."/>
            <person name="Schweder T."/>
        </authorList>
    </citation>
    <scope>NUCLEOTIDE SEQUENCE [LARGE SCALE GENOMIC DNA]</scope>
    <source>
        <strain evidence="6 7">COS</strain>
    </source>
</reference>
<dbReference type="AlphaFoldDB" id="A0A7Z0VHN3"/>
<dbReference type="NCBIfam" id="TIGR00281">
    <property type="entry name" value="SMC-Scp complex subunit ScpB"/>
    <property type="match status" value="1"/>
</dbReference>
<dbReference type="EMBL" id="MARB01000036">
    <property type="protein sequence ID" value="ODJ85772.1"/>
    <property type="molecule type" value="Genomic_DNA"/>
</dbReference>
<dbReference type="Gene3D" id="1.10.10.10">
    <property type="entry name" value="Winged helix-like DNA-binding domain superfamily/Winged helix DNA-binding domain"/>
    <property type="match status" value="2"/>
</dbReference>
<evidence type="ECO:0000256" key="5">
    <source>
        <dbReference type="SAM" id="MobiDB-lite"/>
    </source>
</evidence>
<evidence type="ECO:0000256" key="1">
    <source>
        <dbReference type="ARBA" id="ARBA00022490"/>
    </source>
</evidence>
<dbReference type="GO" id="GO:0051304">
    <property type="term" value="P:chromosome separation"/>
    <property type="evidence" value="ECO:0007669"/>
    <property type="project" value="InterPro"/>
</dbReference>
<sequence length="245" mass="27970">MTDEERLKQIVEAALLAAGRPLNLDQLQSLFPEQEAPDKKQLREVLAQLSDDYQGRGIEITEVGSGFRIQVRAEFSPWVSKLWAERPPKYSRALLETLALIAYRQPITRGEIEDVRGVSVSTNIIKTLTEREWVRVVGHRDVPGKPALYATTREFLDYFNLKSLNELPTLAEIRDLDSINRELELVDPEKQQQQGEIQTDQEADESIPLDPDQQPEAMESHEGEDTVPIMDEDEHLSKLDTHESE</sequence>
<dbReference type="SUPFAM" id="SSF46785">
    <property type="entry name" value="Winged helix' DNA-binding domain"/>
    <property type="match status" value="2"/>
</dbReference>